<dbReference type="SUPFAM" id="SSF109604">
    <property type="entry name" value="HD-domain/PDEase-like"/>
    <property type="match status" value="1"/>
</dbReference>
<sequence length="235" mass="27807">MNDKEVPPAYSRRDFYFNFRPMLRDTLHIRWQQLLQPYTPDQGLIEEGFQTIISHYTETHRHYHDLHHLHALLQLQHTYADHITDNETLSLAIFFHDIIYDVKQTDNEEQSALAAGNFLRQTNYPVGKIAQVMDFIRATKTHLNTSGNTDLDYFLDFDLSILSAPATDYIAYTQQIRKEYSIYPDELYKPGRKKVLAHFLALPAIYKTDLFKEQREAFARQNMEEELKTMDDDRE</sequence>
<evidence type="ECO:0000313" key="2">
    <source>
        <dbReference type="Proteomes" id="UP000199045"/>
    </source>
</evidence>
<accession>A0A1G7QPR7</accession>
<evidence type="ECO:0000313" key="1">
    <source>
        <dbReference type="EMBL" id="SDG00537.1"/>
    </source>
</evidence>
<protein>
    <submittedName>
        <fullName evidence="1">Predicted metal-dependent phosphohydrolase, HD superfamily</fullName>
    </submittedName>
</protein>
<gene>
    <name evidence="1" type="ORF">SAMN04488121_103145</name>
</gene>
<proteinExistence type="predicted"/>
<name>A0A1G7QPR7_CHIFI</name>
<dbReference type="Gene3D" id="1.10.472.50">
    <property type="entry name" value="HD-domain/PDEase-like"/>
    <property type="match status" value="1"/>
</dbReference>
<dbReference type="GO" id="GO:0016787">
    <property type="term" value="F:hydrolase activity"/>
    <property type="evidence" value="ECO:0007669"/>
    <property type="project" value="UniProtKB-KW"/>
</dbReference>
<dbReference type="STRING" id="104663.SAMN04488121_103145"/>
<dbReference type="AlphaFoldDB" id="A0A1G7QPR7"/>
<dbReference type="InterPro" id="IPR009218">
    <property type="entry name" value="HD_phosphohydro"/>
</dbReference>
<keyword evidence="1" id="KW-0378">Hydrolase</keyword>
<dbReference type="Proteomes" id="UP000199045">
    <property type="component" value="Unassembled WGS sequence"/>
</dbReference>
<dbReference type="PANTHER" id="PTHR21174:SF0">
    <property type="entry name" value="HD PHOSPHOHYDROLASE FAMILY PROTEIN-RELATED"/>
    <property type="match status" value="1"/>
</dbReference>
<dbReference type="EMBL" id="FNBN01000003">
    <property type="protein sequence ID" value="SDG00537.1"/>
    <property type="molecule type" value="Genomic_DNA"/>
</dbReference>
<organism evidence="1 2">
    <name type="scientific">Chitinophaga filiformis</name>
    <name type="common">Myxococcus filiformis</name>
    <name type="synonym">Flexibacter filiformis</name>
    <dbReference type="NCBI Taxonomy" id="104663"/>
    <lineage>
        <taxon>Bacteria</taxon>
        <taxon>Pseudomonadati</taxon>
        <taxon>Bacteroidota</taxon>
        <taxon>Chitinophagia</taxon>
        <taxon>Chitinophagales</taxon>
        <taxon>Chitinophagaceae</taxon>
        <taxon>Chitinophaga</taxon>
    </lineage>
</organism>
<reference evidence="1 2" key="1">
    <citation type="submission" date="2016-10" db="EMBL/GenBank/DDBJ databases">
        <authorList>
            <person name="de Groot N.N."/>
        </authorList>
    </citation>
    <scope>NUCLEOTIDE SEQUENCE [LARGE SCALE GENOMIC DNA]</scope>
    <source>
        <strain evidence="1 2">DSM 527</strain>
    </source>
</reference>
<dbReference type="PANTHER" id="PTHR21174">
    <property type="match status" value="1"/>
</dbReference>